<reference evidence="1 2" key="1">
    <citation type="submission" date="2019-06" db="EMBL/GenBank/DDBJ databases">
        <title>Sequencing the genomes of 1000 actinobacteria strains.</title>
        <authorList>
            <person name="Klenk H.-P."/>
        </authorList>
    </citation>
    <scope>NUCLEOTIDE SEQUENCE [LARGE SCALE GENOMIC DNA]</scope>
    <source>
        <strain evidence="1 2">DSM 45928</strain>
    </source>
</reference>
<dbReference type="InParanoid" id="A0A543B3Y5"/>
<gene>
    <name evidence="1" type="ORF">FB566_5112</name>
</gene>
<dbReference type="EMBL" id="VFOW01000001">
    <property type="protein sequence ID" value="TQL79503.1"/>
    <property type="molecule type" value="Genomic_DNA"/>
</dbReference>
<comment type="caution">
    <text evidence="1">The sequence shown here is derived from an EMBL/GenBank/DDBJ whole genome shotgun (WGS) entry which is preliminary data.</text>
</comment>
<dbReference type="Proteomes" id="UP000317043">
    <property type="component" value="Unassembled WGS sequence"/>
</dbReference>
<sequence>MFTPTELVTDHAVLSVVIGPRAYGLGTYETDSDRHTVYAAPTSAWWGFDKPPAQVDGPEPGRLSWELERFLQLALANDPLVLECLWSPIVESHDTIGAELIRLRSRFISRSAYRMFLRYANAQFDRLSTPRSARDWDSAMHMLRVLLSLRHLLSTGEPLMDFAAYRSQLLLVHRGEADWGSVRAWRDQIAQKVESAYSTTRLPLRGDRTAAERFLIEVRRIRL</sequence>
<keyword evidence="2" id="KW-1185">Reference proteome</keyword>
<proteinExistence type="predicted"/>
<dbReference type="InterPro" id="IPR018775">
    <property type="entry name" value="RlaP"/>
</dbReference>
<dbReference type="AlphaFoldDB" id="A0A543B3Y5"/>
<dbReference type="PANTHER" id="PTHR34817:SF2">
    <property type="entry name" value="NUCLEOTIDYLTRANSFERASE"/>
    <property type="match status" value="1"/>
</dbReference>
<evidence type="ECO:0000313" key="2">
    <source>
        <dbReference type="Proteomes" id="UP000317043"/>
    </source>
</evidence>
<dbReference type="Pfam" id="PF10127">
    <property type="entry name" value="RlaP"/>
    <property type="match status" value="1"/>
</dbReference>
<dbReference type="PANTHER" id="PTHR34817">
    <property type="entry name" value="NUCLEOTIDYLTRANSFERASE"/>
    <property type="match status" value="1"/>
</dbReference>
<accession>A0A543B3Y5</accession>
<dbReference type="OrthoDB" id="243791at2"/>
<protein>
    <recommendedName>
        <fullName evidence="3">Nucleotidyltransferase</fullName>
    </recommendedName>
</protein>
<dbReference type="RefSeq" id="WP_142044865.1">
    <property type="nucleotide sequence ID" value="NZ_JBHTGS010000002.1"/>
</dbReference>
<evidence type="ECO:0000313" key="1">
    <source>
        <dbReference type="EMBL" id="TQL79503.1"/>
    </source>
</evidence>
<name>A0A543B3Y5_9ACTN</name>
<evidence type="ECO:0008006" key="3">
    <source>
        <dbReference type="Google" id="ProtNLM"/>
    </source>
</evidence>
<organism evidence="1 2">
    <name type="scientific">Stackebrandtia endophytica</name>
    <dbReference type="NCBI Taxonomy" id="1496996"/>
    <lineage>
        <taxon>Bacteria</taxon>
        <taxon>Bacillati</taxon>
        <taxon>Actinomycetota</taxon>
        <taxon>Actinomycetes</taxon>
        <taxon>Glycomycetales</taxon>
        <taxon>Glycomycetaceae</taxon>
        <taxon>Stackebrandtia</taxon>
    </lineage>
</organism>